<dbReference type="Pfam" id="PF26639">
    <property type="entry name" value="Het-6_barrel"/>
    <property type="match status" value="1"/>
</dbReference>
<dbReference type="InterPro" id="IPR052895">
    <property type="entry name" value="HetReg/Transcr_Mod"/>
</dbReference>
<dbReference type="PANTHER" id="PTHR24148">
    <property type="entry name" value="ANKYRIN REPEAT DOMAIN-CONTAINING PROTEIN 39 HOMOLOG-RELATED"/>
    <property type="match status" value="1"/>
</dbReference>
<dbReference type="EMBL" id="JAZHXI010000014">
    <property type="protein sequence ID" value="KAL2063855.1"/>
    <property type="molecule type" value="Genomic_DNA"/>
</dbReference>
<evidence type="ECO:0000313" key="2">
    <source>
        <dbReference type="EMBL" id="KAL2063855.1"/>
    </source>
</evidence>
<gene>
    <name evidence="2" type="ORF">VTL71DRAFT_4349</name>
</gene>
<dbReference type="Proteomes" id="UP001595075">
    <property type="component" value="Unassembled WGS sequence"/>
</dbReference>
<comment type="caution">
    <text evidence="2">The sequence shown here is derived from an EMBL/GenBank/DDBJ whole genome shotgun (WGS) entry which is preliminary data.</text>
</comment>
<accession>A0ABR4C1R5</accession>
<evidence type="ECO:0000259" key="1">
    <source>
        <dbReference type="Pfam" id="PF06985"/>
    </source>
</evidence>
<protein>
    <recommendedName>
        <fullName evidence="1">Heterokaryon incompatibility domain-containing protein</fullName>
    </recommendedName>
</protein>
<feature type="domain" description="Heterokaryon incompatibility" evidence="1">
    <location>
        <begin position="47"/>
        <end position="208"/>
    </location>
</feature>
<dbReference type="InterPro" id="IPR010730">
    <property type="entry name" value="HET"/>
</dbReference>
<sequence>MSLYKHGYDSLRQDPTEFRLVTIHRGVSPNPISVTLATHRLDNHPPYEALSYVWGPFDEASPDLIQLNGSWITTTINLSQALYALRKKENERTMWIDAICINQDDLDERSSQVRLMRNIYRSSSTTVVWLGTDTFLSTPTFAFLKGIGVQLTPANLSTSVYFIQQKEPEDKVLQQLVTDEKARRLVQRGFYGDIGKRDFWTRIWVVQEVALSSRVSIVCGDNEMDWEDFHQVVWVVDQASNKATVTPTDEGNIGGLSNIETFAVLQKLVTRGFKIKLSDALALLRRSRSTDPRDMVYGLLGLISQTSIQPDYSNANMQDVYLGLVHHCITEENSLDIITLCWKTGRNPSLPSWVPDWSESWIAEYEDEMEGPAIPLILKYGSGSLYHLIEATDDSVLFTKWFANGSIAPKASIDKSLLTITAQGISIDRICSVGDYTSRTEDDGEIFFFELFRNWEDILLQRFGVCNDTRSGRSILDVFDRCLNIMIGYLSNSNADFAGEAREKLQQRLLEREEHEVTYRKSNTIYKGGCSIVEAFVRTIVTDTDASFGPISTAKYDAFWDIDVTETLAWGLEIYALAMATNRRLIISDTGYMGLAPIQTQSGDQICVLYGCSVPVVLREEHEGFNLIGECYVHGLMRGEAIDLARDGVLNQVEWVIR</sequence>
<proteinExistence type="predicted"/>
<name>A0ABR4C1R5_9HELO</name>
<evidence type="ECO:0000313" key="3">
    <source>
        <dbReference type="Proteomes" id="UP001595075"/>
    </source>
</evidence>
<dbReference type="Pfam" id="PF06985">
    <property type="entry name" value="HET"/>
    <property type="match status" value="1"/>
</dbReference>
<dbReference type="PANTHER" id="PTHR24148:SF64">
    <property type="entry name" value="HETEROKARYON INCOMPATIBILITY DOMAIN-CONTAINING PROTEIN"/>
    <property type="match status" value="1"/>
</dbReference>
<organism evidence="2 3">
    <name type="scientific">Oculimacula yallundae</name>
    <dbReference type="NCBI Taxonomy" id="86028"/>
    <lineage>
        <taxon>Eukaryota</taxon>
        <taxon>Fungi</taxon>
        <taxon>Dikarya</taxon>
        <taxon>Ascomycota</taxon>
        <taxon>Pezizomycotina</taxon>
        <taxon>Leotiomycetes</taxon>
        <taxon>Helotiales</taxon>
        <taxon>Ploettnerulaceae</taxon>
        <taxon>Oculimacula</taxon>
    </lineage>
</organism>
<reference evidence="2 3" key="1">
    <citation type="journal article" date="2024" name="Commun. Biol.">
        <title>Comparative genomic analysis of thermophilic fungi reveals convergent evolutionary adaptations and gene losses.</title>
        <authorList>
            <person name="Steindorff A.S."/>
            <person name="Aguilar-Pontes M.V."/>
            <person name="Robinson A.J."/>
            <person name="Andreopoulos B."/>
            <person name="LaButti K."/>
            <person name="Kuo A."/>
            <person name="Mondo S."/>
            <person name="Riley R."/>
            <person name="Otillar R."/>
            <person name="Haridas S."/>
            <person name="Lipzen A."/>
            <person name="Grimwood J."/>
            <person name="Schmutz J."/>
            <person name="Clum A."/>
            <person name="Reid I.D."/>
            <person name="Moisan M.C."/>
            <person name="Butler G."/>
            <person name="Nguyen T.T.M."/>
            <person name="Dewar K."/>
            <person name="Conant G."/>
            <person name="Drula E."/>
            <person name="Henrissat B."/>
            <person name="Hansel C."/>
            <person name="Singer S."/>
            <person name="Hutchinson M.I."/>
            <person name="de Vries R.P."/>
            <person name="Natvig D.O."/>
            <person name="Powell A.J."/>
            <person name="Tsang A."/>
            <person name="Grigoriev I.V."/>
        </authorList>
    </citation>
    <scope>NUCLEOTIDE SEQUENCE [LARGE SCALE GENOMIC DNA]</scope>
    <source>
        <strain evidence="2 3">CBS 494.80</strain>
    </source>
</reference>
<keyword evidence="3" id="KW-1185">Reference proteome</keyword>